<dbReference type="Proteomes" id="UP000515151">
    <property type="component" value="Chromosome 2"/>
</dbReference>
<protein>
    <submittedName>
        <fullName evidence="2">Uncharacterized protein LOC116197629</fullName>
    </submittedName>
</protein>
<name>A0A6P8CW21_PUNGR</name>
<dbReference type="OrthoDB" id="1625419at2759"/>
<sequence length="102" mass="11906">MAERNSSCPPACGEIEKKTDESFQHDLPPEGWRYLTDEEWDRYQRQVAETDGFDVDHFSDYVYAYMIRPVPLECVSKEKEATLKCLIDKAVEHYNACSNLHD</sequence>
<evidence type="ECO:0000313" key="1">
    <source>
        <dbReference type="Proteomes" id="UP000515151"/>
    </source>
</evidence>
<proteinExistence type="predicted"/>
<organism evidence="1 2">
    <name type="scientific">Punica granatum</name>
    <name type="common">Pomegranate</name>
    <dbReference type="NCBI Taxonomy" id="22663"/>
    <lineage>
        <taxon>Eukaryota</taxon>
        <taxon>Viridiplantae</taxon>
        <taxon>Streptophyta</taxon>
        <taxon>Embryophyta</taxon>
        <taxon>Tracheophyta</taxon>
        <taxon>Spermatophyta</taxon>
        <taxon>Magnoliopsida</taxon>
        <taxon>eudicotyledons</taxon>
        <taxon>Gunneridae</taxon>
        <taxon>Pentapetalae</taxon>
        <taxon>rosids</taxon>
        <taxon>malvids</taxon>
        <taxon>Myrtales</taxon>
        <taxon>Lythraceae</taxon>
        <taxon>Punica</taxon>
    </lineage>
</organism>
<accession>A0A6P8CW21</accession>
<gene>
    <name evidence="2" type="primary">LOC116197629</name>
</gene>
<dbReference type="GeneID" id="116197629"/>
<evidence type="ECO:0000313" key="2">
    <source>
        <dbReference type="RefSeq" id="XP_031383668.1"/>
    </source>
</evidence>
<keyword evidence="1" id="KW-1185">Reference proteome</keyword>
<dbReference type="RefSeq" id="XP_031383668.1">
    <property type="nucleotide sequence ID" value="XM_031527808.1"/>
</dbReference>
<dbReference type="AlphaFoldDB" id="A0A6P8CW21"/>
<reference evidence="1" key="1">
    <citation type="journal article" date="2020" name="Plant Biotechnol. J.">
        <title>The pomegranate (Punica granatum L.) draft genome dissects genetic divergence between soft- and hard-seeded cultivars.</title>
        <authorList>
            <person name="Luo X."/>
            <person name="Li H."/>
            <person name="Wu Z."/>
            <person name="Yao W."/>
            <person name="Zhao P."/>
            <person name="Cao D."/>
            <person name="Yu H."/>
            <person name="Li K."/>
            <person name="Poudel K."/>
            <person name="Zhao D."/>
            <person name="Zhang F."/>
            <person name="Xia X."/>
            <person name="Chen L."/>
            <person name="Wang Q."/>
            <person name="Jing D."/>
            <person name="Cao S."/>
        </authorList>
    </citation>
    <scope>NUCLEOTIDE SEQUENCE [LARGE SCALE GENOMIC DNA]</scope>
    <source>
        <strain evidence="1">cv. Tunisia</strain>
    </source>
</reference>
<reference evidence="2" key="2">
    <citation type="submission" date="2025-08" db="UniProtKB">
        <authorList>
            <consortium name="RefSeq"/>
        </authorList>
    </citation>
    <scope>IDENTIFICATION</scope>
    <source>
        <tissue evidence="2">Leaf</tissue>
    </source>
</reference>